<dbReference type="KEGG" id="llu:AKJ09_05615"/>
<feature type="compositionally biased region" description="Low complexity" evidence="1">
    <location>
        <begin position="79"/>
        <end position="89"/>
    </location>
</feature>
<dbReference type="STRING" id="1391654.AKJ09_05615"/>
<dbReference type="AlphaFoldDB" id="A0A0K1PZY6"/>
<feature type="region of interest" description="Disordered" evidence="1">
    <location>
        <begin position="58"/>
        <end position="100"/>
    </location>
</feature>
<sequence>MFKHGRFKHGRRFASSGGGAVSGVRASAVVTSGVVTMMALAAVMSACGLDIVGSAPSSATDSLDASTEPPSPGPDGRDGSSPSKPDATSGPGGPGPCSSTSTACISGLEAGWTPVAFATSRTASCPTDYATADVVTNANVADGACSCTCETSKTDPPSCAHGTMASATGTNGTCSVSGPVPVSDTSCTSLPLPLSVNANVNAKLTAVPFYPGTCTAGINKDETKVTSSAARVCTPPPACNEDVCAGDVPSGFSACIAHEGDVACPTTGPFVKRTLAGASADLTCGGCSTCKNSASCGVATVRLYGDATCNQQIAERAADDVCGPLKFPMAGGGGPGQGARDVVSVRYDVAMVAGACSSTSSPTSDVSLAQPRTICCR</sequence>
<feature type="compositionally biased region" description="Basic residues" evidence="1">
    <location>
        <begin position="1"/>
        <end position="12"/>
    </location>
</feature>
<proteinExistence type="predicted"/>
<accession>A0A0K1PZY6</accession>
<name>A0A0K1PZY6_9BACT</name>
<dbReference type="EMBL" id="CP012333">
    <property type="protein sequence ID" value="AKU98951.1"/>
    <property type="molecule type" value="Genomic_DNA"/>
</dbReference>
<reference evidence="2 3" key="1">
    <citation type="submission" date="2015-08" db="EMBL/GenBank/DDBJ databases">
        <authorList>
            <person name="Babu N.S."/>
            <person name="Beckwith C.J."/>
            <person name="Beseler K.G."/>
            <person name="Brison A."/>
            <person name="Carone J.V."/>
            <person name="Caskin T.P."/>
            <person name="Diamond M."/>
            <person name="Durham M.E."/>
            <person name="Foxe J.M."/>
            <person name="Go M."/>
            <person name="Henderson B.A."/>
            <person name="Jones I.B."/>
            <person name="McGettigan J.A."/>
            <person name="Micheletti S.J."/>
            <person name="Nasrallah M.E."/>
            <person name="Ortiz D."/>
            <person name="Piller C.R."/>
            <person name="Privatt S.R."/>
            <person name="Schneider S.L."/>
            <person name="Sharp S."/>
            <person name="Smith T.C."/>
            <person name="Stanton J.D."/>
            <person name="Ullery H.E."/>
            <person name="Wilson R.J."/>
            <person name="Serrano M.G."/>
            <person name="Buck G."/>
            <person name="Lee V."/>
            <person name="Wang Y."/>
            <person name="Carvalho R."/>
            <person name="Voegtly L."/>
            <person name="Shi R."/>
            <person name="Duckworth R."/>
            <person name="Johnson A."/>
            <person name="Loviza R."/>
            <person name="Walstead R."/>
            <person name="Shah Z."/>
            <person name="Kiflezghi M."/>
            <person name="Wade K."/>
            <person name="Ball S.L."/>
            <person name="Bradley K.W."/>
            <person name="Asai D.J."/>
            <person name="Bowman C.A."/>
            <person name="Russell D.A."/>
            <person name="Pope W.H."/>
            <person name="Jacobs-Sera D."/>
            <person name="Hendrix R.W."/>
            <person name="Hatfull G.F."/>
        </authorList>
    </citation>
    <scope>NUCLEOTIDE SEQUENCE [LARGE SCALE GENOMIC DNA]</scope>
    <source>
        <strain evidence="2 3">DSM 27648</strain>
    </source>
</reference>
<keyword evidence="3" id="KW-1185">Reference proteome</keyword>
<gene>
    <name evidence="2" type="ORF">AKJ09_05615</name>
</gene>
<dbReference type="Proteomes" id="UP000064967">
    <property type="component" value="Chromosome"/>
</dbReference>
<protein>
    <submittedName>
        <fullName evidence="2">Uncharacterized protein</fullName>
    </submittedName>
</protein>
<evidence type="ECO:0000313" key="3">
    <source>
        <dbReference type="Proteomes" id="UP000064967"/>
    </source>
</evidence>
<evidence type="ECO:0000256" key="1">
    <source>
        <dbReference type="SAM" id="MobiDB-lite"/>
    </source>
</evidence>
<dbReference type="RefSeq" id="WP_146650105.1">
    <property type="nucleotide sequence ID" value="NZ_CP012333.1"/>
</dbReference>
<feature type="region of interest" description="Disordered" evidence="1">
    <location>
        <begin position="1"/>
        <end position="20"/>
    </location>
</feature>
<organism evidence="2 3">
    <name type="scientific">Labilithrix luteola</name>
    <dbReference type="NCBI Taxonomy" id="1391654"/>
    <lineage>
        <taxon>Bacteria</taxon>
        <taxon>Pseudomonadati</taxon>
        <taxon>Myxococcota</taxon>
        <taxon>Polyangia</taxon>
        <taxon>Polyangiales</taxon>
        <taxon>Labilitrichaceae</taxon>
        <taxon>Labilithrix</taxon>
    </lineage>
</organism>
<evidence type="ECO:0000313" key="2">
    <source>
        <dbReference type="EMBL" id="AKU98951.1"/>
    </source>
</evidence>